<dbReference type="Proteomes" id="UP000250080">
    <property type="component" value="Chromosome I"/>
</dbReference>
<keyword evidence="3" id="KW-0804">Transcription</keyword>
<dbReference type="InterPro" id="IPR009057">
    <property type="entry name" value="Homeodomain-like_sf"/>
</dbReference>
<feature type="region of interest" description="Disordered" evidence="4">
    <location>
        <begin position="12"/>
        <end position="45"/>
    </location>
</feature>
<feature type="domain" description="HTH rpiR-type" evidence="5">
    <location>
        <begin position="46"/>
        <end position="122"/>
    </location>
</feature>
<dbReference type="SUPFAM" id="SSF53697">
    <property type="entry name" value="SIS domain"/>
    <property type="match status" value="1"/>
</dbReference>
<evidence type="ECO:0000259" key="6">
    <source>
        <dbReference type="PROSITE" id="PS51464"/>
    </source>
</evidence>
<organism evidence="7 8">
    <name type="scientific">Propionibacterium freudenreichii</name>
    <dbReference type="NCBI Taxonomy" id="1744"/>
    <lineage>
        <taxon>Bacteria</taxon>
        <taxon>Bacillati</taxon>
        <taxon>Actinomycetota</taxon>
        <taxon>Actinomycetes</taxon>
        <taxon>Propionibacteriales</taxon>
        <taxon>Propionibacteriaceae</taxon>
        <taxon>Propionibacterium</taxon>
    </lineage>
</organism>
<gene>
    <name evidence="7" type="ORF">PFR_JS23_165</name>
</gene>
<name>A0A509MAF6_9ACTN</name>
<evidence type="ECO:0000256" key="2">
    <source>
        <dbReference type="ARBA" id="ARBA00023125"/>
    </source>
</evidence>
<dbReference type="PANTHER" id="PTHR30514">
    <property type="entry name" value="GLUCOKINASE"/>
    <property type="match status" value="1"/>
</dbReference>
<evidence type="ECO:0000256" key="3">
    <source>
        <dbReference type="ARBA" id="ARBA00023163"/>
    </source>
</evidence>
<feature type="domain" description="SIS" evidence="6">
    <location>
        <begin position="172"/>
        <end position="312"/>
    </location>
</feature>
<dbReference type="Gene3D" id="1.10.10.10">
    <property type="entry name" value="Winged helix-like DNA-binding domain superfamily/Winged helix DNA-binding domain"/>
    <property type="match status" value="1"/>
</dbReference>
<dbReference type="InterPro" id="IPR035472">
    <property type="entry name" value="RpiR-like_SIS"/>
</dbReference>
<dbReference type="GO" id="GO:0097367">
    <property type="term" value="F:carbohydrate derivative binding"/>
    <property type="evidence" value="ECO:0007669"/>
    <property type="project" value="InterPro"/>
</dbReference>
<dbReference type="InterPro" id="IPR046348">
    <property type="entry name" value="SIS_dom_sf"/>
</dbReference>
<dbReference type="Pfam" id="PF01380">
    <property type="entry name" value="SIS"/>
    <property type="match status" value="1"/>
</dbReference>
<dbReference type="InterPro" id="IPR036388">
    <property type="entry name" value="WH-like_DNA-bd_sf"/>
</dbReference>
<dbReference type="PROSITE" id="PS51071">
    <property type="entry name" value="HTH_RPIR"/>
    <property type="match status" value="1"/>
</dbReference>
<protein>
    <submittedName>
        <fullName evidence="7">Transcriptional regulator, RpiR family</fullName>
    </submittedName>
</protein>
<dbReference type="EMBL" id="LT618793">
    <property type="protein sequence ID" value="SCQ74380.1"/>
    <property type="molecule type" value="Genomic_DNA"/>
</dbReference>
<dbReference type="Gene3D" id="3.40.50.10490">
    <property type="entry name" value="Glucose-6-phosphate isomerase like protein, domain 1"/>
    <property type="match status" value="1"/>
</dbReference>
<evidence type="ECO:0000256" key="4">
    <source>
        <dbReference type="SAM" id="MobiDB-lite"/>
    </source>
</evidence>
<dbReference type="AlphaFoldDB" id="A0A509MAF6"/>
<sequence>MRGWLPFKELSEMTAPREVAPDSTVPSRLDDVSSQPADRDTSPNSTLLVERIRRARPSFSAMETAVADHLLSDPSAVVSATTAELAKAAGVSQASVVRFARSLGYEGLPALRLSLARELTRLDVEHELSGVARGRIDASDSLHDLAHKIGFHEARSIEDTVSGLDLTCLDEVAHAIAARRPVTVLGVGASGLVAEDLCQKLQRIGQQCQFTSDTHLQLVQAAMRTPQDVVIGISFSGRTVETHKALALAANAGALSVAITGNPDSPIGQVVSHVLTTTAREDELRIGALASRMAQLAVVDVLFARIAQLRFDDLDAALAVLPRDVVNAG</sequence>
<dbReference type="CDD" id="cd05013">
    <property type="entry name" value="SIS_RpiR"/>
    <property type="match status" value="1"/>
</dbReference>
<dbReference type="RefSeq" id="WP_013160164.1">
    <property type="nucleotide sequence ID" value="NZ_JASFBQ010000041.1"/>
</dbReference>
<evidence type="ECO:0000259" key="5">
    <source>
        <dbReference type="PROSITE" id="PS51071"/>
    </source>
</evidence>
<dbReference type="OMA" id="VPFIHRS"/>
<dbReference type="InterPro" id="IPR047640">
    <property type="entry name" value="RpiR-like"/>
</dbReference>
<evidence type="ECO:0000256" key="1">
    <source>
        <dbReference type="ARBA" id="ARBA00023015"/>
    </source>
</evidence>
<dbReference type="GO" id="GO:1901135">
    <property type="term" value="P:carbohydrate derivative metabolic process"/>
    <property type="evidence" value="ECO:0007669"/>
    <property type="project" value="InterPro"/>
</dbReference>
<evidence type="ECO:0000313" key="7">
    <source>
        <dbReference type="EMBL" id="SCQ74380.1"/>
    </source>
</evidence>
<dbReference type="InterPro" id="IPR000281">
    <property type="entry name" value="HTH_RpiR"/>
</dbReference>
<evidence type="ECO:0000313" key="8">
    <source>
        <dbReference type="Proteomes" id="UP000250080"/>
    </source>
</evidence>
<accession>A0A509MAF6</accession>
<dbReference type="GO" id="GO:0003700">
    <property type="term" value="F:DNA-binding transcription factor activity"/>
    <property type="evidence" value="ECO:0007669"/>
    <property type="project" value="InterPro"/>
</dbReference>
<dbReference type="PANTHER" id="PTHR30514:SF1">
    <property type="entry name" value="HTH-TYPE TRANSCRIPTIONAL REGULATOR HEXR-RELATED"/>
    <property type="match status" value="1"/>
</dbReference>
<dbReference type="SUPFAM" id="SSF46689">
    <property type="entry name" value="Homeodomain-like"/>
    <property type="match status" value="1"/>
</dbReference>
<dbReference type="GO" id="GO:0003677">
    <property type="term" value="F:DNA binding"/>
    <property type="evidence" value="ECO:0007669"/>
    <property type="project" value="UniProtKB-KW"/>
</dbReference>
<dbReference type="PROSITE" id="PS51464">
    <property type="entry name" value="SIS"/>
    <property type="match status" value="1"/>
</dbReference>
<dbReference type="Pfam" id="PF01418">
    <property type="entry name" value="HTH_6"/>
    <property type="match status" value="1"/>
</dbReference>
<dbReference type="InterPro" id="IPR001347">
    <property type="entry name" value="SIS_dom"/>
</dbReference>
<proteinExistence type="predicted"/>
<feature type="compositionally biased region" description="Polar residues" evidence="4">
    <location>
        <begin position="32"/>
        <end position="45"/>
    </location>
</feature>
<keyword evidence="2" id="KW-0238">DNA-binding</keyword>
<keyword evidence="1" id="KW-0805">Transcription regulation</keyword>
<reference evidence="7 8" key="1">
    <citation type="submission" date="2016-09" db="EMBL/GenBank/DDBJ databases">
        <authorList>
            <person name="Laine KS P."/>
        </authorList>
    </citation>
    <scope>NUCLEOTIDE SEQUENCE [LARGE SCALE GENOMIC DNA]</scope>
    <source>
        <strain evidence="7">PFRJS-23</strain>
    </source>
</reference>